<dbReference type="Pfam" id="PF09089">
    <property type="entry name" value="gp12-short_mid"/>
    <property type="match status" value="1"/>
</dbReference>
<dbReference type="RefSeq" id="YP_009211602.1">
    <property type="nucleotide sequence ID" value="NC_028940.1"/>
</dbReference>
<reference evidence="3 4" key="1">
    <citation type="journal article" date="2015" name="Plant Pathol. J.">
        <title>Isolation and Genomic Characterization of the T4-Like Bacteriophage PM2 Infecting Pectobacterium carotovorum subsp. carotovorum.</title>
        <authorList>
            <person name="Lim J.A."/>
            <person name="Lee D.H."/>
            <person name="Heu S."/>
        </authorList>
    </citation>
    <scope>NUCLEOTIDE SEQUENCE [LARGE SCALE GENOMIC DNA]</scope>
</reference>
<evidence type="ECO:0000259" key="1">
    <source>
        <dbReference type="Pfam" id="PF09089"/>
    </source>
</evidence>
<dbReference type="InterPro" id="IPR044916">
    <property type="entry name" value="Short_tail_fibre_C_sf"/>
</dbReference>
<dbReference type="EMBL" id="KF835987">
    <property type="protein sequence ID" value="AHY25143.1"/>
    <property type="molecule type" value="Genomic_DNA"/>
</dbReference>
<keyword evidence="4" id="KW-1185">Reference proteome</keyword>
<evidence type="ECO:0000313" key="4">
    <source>
        <dbReference type="Proteomes" id="UP000030739"/>
    </source>
</evidence>
<dbReference type="GeneID" id="26638074"/>
<evidence type="ECO:0000259" key="2">
    <source>
        <dbReference type="Pfam" id="PF14928"/>
    </source>
</evidence>
<dbReference type="InterPro" id="IPR015173">
    <property type="entry name" value="Phage_T4_Gp12"/>
</dbReference>
<feature type="domain" description="Short tail fibre protein C-terminal" evidence="2">
    <location>
        <begin position="430"/>
        <end position="519"/>
    </location>
</feature>
<protein>
    <submittedName>
        <fullName evidence="3">Short tail fiber protein</fullName>
    </submittedName>
</protein>
<dbReference type="Gene3D" id="4.10.1070.10">
    <property type="entry name" value="receptor-binding domain of the bacteriophage t4 short tail fibre, domain 2"/>
    <property type="match status" value="1"/>
</dbReference>
<feature type="domain" description="Bacteriophage T4 Gp12" evidence="1">
    <location>
        <begin position="249"/>
        <end position="309"/>
    </location>
</feature>
<dbReference type="GO" id="GO:0046872">
    <property type="term" value="F:metal ion binding"/>
    <property type="evidence" value="ECO:0007669"/>
    <property type="project" value="InterPro"/>
</dbReference>
<evidence type="ECO:0000313" key="3">
    <source>
        <dbReference type="EMBL" id="AHY25143.1"/>
    </source>
</evidence>
<dbReference type="SUPFAM" id="SSF88874">
    <property type="entry name" value="Receptor-binding domain of short tail fibre protein gp12"/>
    <property type="match status" value="1"/>
</dbReference>
<dbReference type="OrthoDB" id="3474at10239"/>
<sequence>MSTNTIRHVSDESSYKIFNPAGTGFPPTITNVQDALASINPQAVNGIPNATQATIGISRFGTQAEIDAGVLTTVGVSPATLKSAVTRPPATTTVSGLTRYATSPESIAGTIDNAAIVPSGLKAALDNRTAIILNTQATELTMGVGKISTQVAALAGVDDLTIMTPKKVAIAIAAATATLPVYSNATTTNSGLVRIATSGEVQAGTLDTGVAVSPAGLRNFISTTARRGIIQLATLQEVSDGVNNDKAITPATLLGRTGSTIRLGVVKLTTTAGVGDSSTALAYNADVIHQRGGQTITGNLNIIGSLEIDRLIVHGSGEFTESLNVRGNLTQNSKQVVTIDMLGSAVPIGFIGMWGTNAPLEPGWRDLDGWAGYLGDPNYAKLQSLYPTGLPDARGLFMRGAGVGKHITDETGTDAKGKNKLGNGCGGGVVGTVQPQMLRKHKHIVPWGEHWGGPFGNSAYGGREGSHSTDHDNVWYFSNDGEEIEPAIHRGPGNTLNTEGLMGDENRPWNMSIRYIIKVQ</sequence>
<dbReference type="Gene3D" id="2.10.280.10">
    <property type="entry name" value="heat- and protease-stable fragment of the bacteriophage t4 short fibre, domain 1"/>
    <property type="match status" value="1"/>
</dbReference>
<accession>A0A0A0Q0S7</accession>
<dbReference type="GO" id="GO:0098024">
    <property type="term" value="C:virus tail, fiber"/>
    <property type="evidence" value="ECO:0007669"/>
    <property type="project" value="InterPro"/>
</dbReference>
<dbReference type="SUPFAM" id="SSF69349">
    <property type="entry name" value="Phage fibre proteins"/>
    <property type="match status" value="1"/>
</dbReference>
<proteinExistence type="predicted"/>
<dbReference type="Proteomes" id="UP000030739">
    <property type="component" value="Segment"/>
</dbReference>
<organism evidence="3 4">
    <name type="scientific">Pectobacterium bacteriophage PM2</name>
    <dbReference type="NCBI Taxonomy" id="1429794"/>
    <lineage>
        <taxon>Viruses</taxon>
        <taxon>Duplodnaviria</taxon>
        <taxon>Heunggongvirae</taxon>
        <taxon>Uroviricota</taxon>
        <taxon>Caudoviricetes</taxon>
        <taxon>Pantevenvirales</taxon>
        <taxon>Straboviridae</taxon>
        <taxon>Tevenvirinae</taxon>
        <taxon>Mosugukvirus</taxon>
        <taxon>Mosugukvirus pm2</taxon>
    </lineage>
</organism>
<name>A0A0A0Q0S7_9CAUD</name>
<gene>
    <name evidence="3" type="ORF">PM2_181</name>
</gene>
<dbReference type="InterPro" id="IPR027448">
    <property type="entry name" value="Short_tail_fibre_C"/>
</dbReference>
<dbReference type="KEGG" id="vg:26638074"/>
<dbReference type="Pfam" id="PF14928">
    <property type="entry name" value="S_tail_recep_bd"/>
    <property type="match status" value="1"/>
</dbReference>